<keyword evidence="1" id="KW-0812">Transmembrane</keyword>
<sequence length="237" mass="27288">MKARIFRLHTRATRLTKVPLAALRRASLGCCEIKEYMKQRIKRLFLSIGIGIVSGCISIPVGVNLSEPKIQESPLPLTVYIEKVILPSNLENRLEKEEKLTLSVIDYASKSEYFTKVKYIGQKSPNDRNNHVLQITCDEYTERRQPHPAYFPLAILTGTLYIWFGGPIHTDTSKYSCELKAQDSKQKVIFIDKKAISNEKNSNLYDNRRYFPSSIEDRTEVIGSLLLNVYNYLKEKH</sequence>
<gene>
    <name evidence="2" type="ORF">LEP1GSC035_1554</name>
</gene>
<keyword evidence="1" id="KW-1133">Transmembrane helix</keyword>
<feature type="transmembrane region" description="Helical" evidence="1">
    <location>
        <begin position="44"/>
        <end position="63"/>
    </location>
</feature>
<keyword evidence="3" id="KW-1185">Reference proteome</keyword>
<evidence type="ECO:0000256" key="1">
    <source>
        <dbReference type="SAM" id="Phobius"/>
    </source>
</evidence>
<organism evidence="2 3">
    <name type="scientific">Leptospira noguchii str. 2007001578</name>
    <dbReference type="NCBI Taxonomy" id="1049974"/>
    <lineage>
        <taxon>Bacteria</taxon>
        <taxon>Pseudomonadati</taxon>
        <taxon>Spirochaetota</taxon>
        <taxon>Spirochaetia</taxon>
        <taxon>Leptospirales</taxon>
        <taxon>Leptospiraceae</taxon>
        <taxon>Leptospira</taxon>
    </lineage>
</organism>
<evidence type="ECO:0008006" key="4">
    <source>
        <dbReference type="Google" id="ProtNLM"/>
    </source>
</evidence>
<reference evidence="2 3" key="1">
    <citation type="submission" date="2013-01" db="EMBL/GenBank/DDBJ databases">
        <authorList>
            <person name="Harkins D.M."/>
            <person name="Durkin A.S."/>
            <person name="Brinkac L.M."/>
            <person name="Haft D.H."/>
            <person name="Selengut J.D."/>
            <person name="Sanka R."/>
            <person name="DePew J."/>
            <person name="Purushe J."/>
            <person name="Whelen A.C."/>
            <person name="Vinetz J.M."/>
            <person name="Sutton G.G."/>
            <person name="Nierman W.C."/>
            <person name="Fouts D.E."/>
        </authorList>
    </citation>
    <scope>NUCLEOTIDE SEQUENCE [LARGE SCALE GENOMIC DNA]</scope>
    <source>
        <strain evidence="2 3">2007001578</strain>
    </source>
</reference>
<dbReference type="EMBL" id="AHMH02000141">
    <property type="protein sequence ID" value="EMM98832.1"/>
    <property type="molecule type" value="Genomic_DNA"/>
</dbReference>
<comment type="caution">
    <text evidence="2">The sequence shown here is derived from an EMBL/GenBank/DDBJ whole genome shotgun (WGS) entry which is preliminary data.</text>
</comment>
<evidence type="ECO:0000313" key="3">
    <source>
        <dbReference type="Proteomes" id="UP000012099"/>
    </source>
</evidence>
<keyword evidence="1" id="KW-0472">Membrane</keyword>
<proteinExistence type="predicted"/>
<protein>
    <recommendedName>
        <fullName evidence="4">Lipoprotein</fullName>
    </recommendedName>
</protein>
<evidence type="ECO:0000313" key="2">
    <source>
        <dbReference type="EMBL" id="EMM98832.1"/>
    </source>
</evidence>
<accession>A0ABN0IXA4</accession>
<name>A0ABN0IXA4_9LEPT</name>
<dbReference type="Proteomes" id="UP000012099">
    <property type="component" value="Unassembled WGS sequence"/>
</dbReference>